<dbReference type="GO" id="GO:0005634">
    <property type="term" value="C:nucleus"/>
    <property type="evidence" value="ECO:0007669"/>
    <property type="project" value="TreeGrafter"/>
</dbReference>
<accession>A0A565BGD0</accession>
<comment type="similarity">
    <text evidence="1">Belongs to the EXO5 family.</text>
</comment>
<reference evidence="2" key="1">
    <citation type="submission" date="2019-07" db="EMBL/GenBank/DDBJ databases">
        <authorList>
            <person name="Dittberner H."/>
        </authorList>
    </citation>
    <scope>NUCLEOTIDE SEQUENCE [LARGE SCALE GENOMIC DNA]</scope>
</reference>
<dbReference type="InterPro" id="IPR019190">
    <property type="entry name" value="EXOV"/>
</dbReference>
<evidence type="ECO:0000256" key="1">
    <source>
        <dbReference type="ARBA" id="ARBA00009797"/>
    </source>
</evidence>
<gene>
    <name evidence="2" type="ORF">ANE_LOCUS10361</name>
</gene>
<dbReference type="GO" id="GO:0036297">
    <property type="term" value="P:interstrand cross-link repair"/>
    <property type="evidence" value="ECO:0007669"/>
    <property type="project" value="TreeGrafter"/>
</dbReference>
<dbReference type="PANTHER" id="PTHR14464">
    <property type="entry name" value="EXONUCLEASE V"/>
    <property type="match status" value="1"/>
</dbReference>
<dbReference type="PANTHER" id="PTHR14464:SF4">
    <property type="entry name" value="EXONUCLEASE V"/>
    <property type="match status" value="1"/>
</dbReference>
<keyword evidence="3" id="KW-1185">Reference proteome</keyword>
<dbReference type="AlphaFoldDB" id="A0A565BGD0"/>
<sequence length="129" mass="14895">MIIGTIEGQWVKEIIDFVNYGKGKGVNEVGELKTRQSFYMPSKAQQSKDTFQVSLYKVVFDFLVNQEAPFPVDYFFSHFSLDRGQLLPQKIIDELEGLGHEAETIEDLVLMYKTMFSPMDKISFKLIIE</sequence>
<evidence type="ECO:0000313" key="3">
    <source>
        <dbReference type="Proteomes" id="UP000489600"/>
    </source>
</evidence>
<dbReference type="OrthoDB" id="354769at2759"/>
<dbReference type="GO" id="GO:0045145">
    <property type="term" value="F:single-stranded DNA 5'-3' DNA exonuclease activity"/>
    <property type="evidence" value="ECO:0007669"/>
    <property type="project" value="InterPro"/>
</dbReference>
<dbReference type="EMBL" id="CABITT030000003">
    <property type="protein sequence ID" value="VVA99916.1"/>
    <property type="molecule type" value="Genomic_DNA"/>
</dbReference>
<organism evidence="2 3">
    <name type="scientific">Arabis nemorensis</name>
    <dbReference type="NCBI Taxonomy" id="586526"/>
    <lineage>
        <taxon>Eukaryota</taxon>
        <taxon>Viridiplantae</taxon>
        <taxon>Streptophyta</taxon>
        <taxon>Embryophyta</taxon>
        <taxon>Tracheophyta</taxon>
        <taxon>Spermatophyta</taxon>
        <taxon>Magnoliopsida</taxon>
        <taxon>eudicotyledons</taxon>
        <taxon>Gunneridae</taxon>
        <taxon>Pentapetalae</taxon>
        <taxon>rosids</taxon>
        <taxon>malvids</taxon>
        <taxon>Brassicales</taxon>
        <taxon>Brassicaceae</taxon>
        <taxon>Arabideae</taxon>
        <taxon>Arabis</taxon>
    </lineage>
</organism>
<comment type="caution">
    <text evidence="2">The sequence shown here is derived from an EMBL/GenBank/DDBJ whole genome shotgun (WGS) entry which is preliminary data.</text>
</comment>
<name>A0A565BGD0_9BRAS</name>
<dbReference type="Proteomes" id="UP000489600">
    <property type="component" value="Unassembled WGS sequence"/>
</dbReference>
<protein>
    <submittedName>
        <fullName evidence="2">Uncharacterized protein</fullName>
    </submittedName>
</protein>
<evidence type="ECO:0000313" key="2">
    <source>
        <dbReference type="EMBL" id="VVA99916.1"/>
    </source>
</evidence>
<proteinExistence type="inferred from homology"/>